<name>A0ABV6PU84_9BURK</name>
<evidence type="ECO:0000313" key="4">
    <source>
        <dbReference type="Proteomes" id="UP001589834"/>
    </source>
</evidence>
<feature type="transmembrane region" description="Helical" evidence="2">
    <location>
        <begin position="29"/>
        <end position="46"/>
    </location>
</feature>
<evidence type="ECO:0000256" key="2">
    <source>
        <dbReference type="SAM" id="Phobius"/>
    </source>
</evidence>
<evidence type="ECO:0000313" key="3">
    <source>
        <dbReference type="EMBL" id="MFC0593109.1"/>
    </source>
</evidence>
<gene>
    <name evidence="3" type="ORF">ACFFGG_11120</name>
</gene>
<keyword evidence="2" id="KW-0472">Membrane</keyword>
<feature type="compositionally biased region" description="Pro residues" evidence="1">
    <location>
        <begin position="131"/>
        <end position="144"/>
    </location>
</feature>
<keyword evidence="3" id="KW-0418">Kinase</keyword>
<sequence>MTWRRLFAILLAVALGAGAWRAGGWSGLALMGSALVLWALLYYNQIMTVMRRAADRPVGYVGSAVMLNAKLQAGQPLLKVLAMTRALGQPLTEVGVDPEVYRWTDPGGSFVTAEFRGGKLLQWKLERPAPETAPDPAAGPPGEA</sequence>
<keyword evidence="2" id="KW-0812">Transmembrane</keyword>
<dbReference type="Proteomes" id="UP001589834">
    <property type="component" value="Unassembled WGS sequence"/>
</dbReference>
<evidence type="ECO:0000256" key="1">
    <source>
        <dbReference type="SAM" id="MobiDB-lite"/>
    </source>
</evidence>
<keyword evidence="3" id="KW-0808">Transferase</keyword>
<accession>A0ABV6PU84</accession>
<reference evidence="3 4" key="1">
    <citation type="submission" date="2024-09" db="EMBL/GenBank/DDBJ databases">
        <authorList>
            <person name="Sun Q."/>
            <person name="Mori K."/>
        </authorList>
    </citation>
    <scope>NUCLEOTIDE SEQUENCE [LARGE SCALE GENOMIC DNA]</scope>
    <source>
        <strain evidence="3 4">NCAIM B.02336</strain>
    </source>
</reference>
<dbReference type="RefSeq" id="WP_377483055.1">
    <property type="nucleotide sequence ID" value="NZ_JBHLTN010000020.1"/>
</dbReference>
<organism evidence="3 4">
    <name type="scientific">Ottowia pentelensis</name>
    <dbReference type="NCBI Taxonomy" id="511108"/>
    <lineage>
        <taxon>Bacteria</taxon>
        <taxon>Pseudomonadati</taxon>
        <taxon>Pseudomonadota</taxon>
        <taxon>Betaproteobacteria</taxon>
        <taxon>Burkholderiales</taxon>
        <taxon>Comamonadaceae</taxon>
        <taxon>Ottowia</taxon>
    </lineage>
</organism>
<keyword evidence="4" id="KW-1185">Reference proteome</keyword>
<dbReference type="EMBL" id="JBHLTN010000020">
    <property type="protein sequence ID" value="MFC0593109.1"/>
    <property type="molecule type" value="Genomic_DNA"/>
</dbReference>
<feature type="region of interest" description="Disordered" evidence="1">
    <location>
        <begin position="125"/>
        <end position="144"/>
    </location>
</feature>
<dbReference type="GO" id="GO:0016301">
    <property type="term" value="F:kinase activity"/>
    <property type="evidence" value="ECO:0007669"/>
    <property type="project" value="UniProtKB-KW"/>
</dbReference>
<keyword evidence="2" id="KW-1133">Transmembrane helix</keyword>
<proteinExistence type="predicted"/>
<protein>
    <submittedName>
        <fullName evidence="3">Glycerate kinase</fullName>
    </submittedName>
</protein>
<comment type="caution">
    <text evidence="3">The sequence shown here is derived from an EMBL/GenBank/DDBJ whole genome shotgun (WGS) entry which is preliminary data.</text>
</comment>